<dbReference type="OrthoDB" id="9815002at2"/>
<reference evidence="5 6" key="1">
    <citation type="journal article" date="2014" name="Genome Announc.">
        <title>Genome Sequence and Methylome of Soil Bacterium Gemmatirosa kalamazoonensis KBS708T, a Member of the Rarely Cultivated Gemmatimonadetes Phylum.</title>
        <authorList>
            <person name="Debruyn J.M."/>
            <person name="Radosevich M."/>
            <person name="Wommack K.E."/>
            <person name="Polson S.W."/>
            <person name="Hauser L.J."/>
            <person name="Fawaz M.N."/>
            <person name="Korlach J."/>
            <person name="Tsai Y.C."/>
        </authorList>
    </citation>
    <scope>NUCLEOTIDE SEQUENCE [LARGE SCALE GENOMIC DNA]</scope>
    <source>
        <strain evidence="5 6">KBS708</strain>
    </source>
</reference>
<dbReference type="SUPFAM" id="SSF53955">
    <property type="entry name" value="Lysozyme-like"/>
    <property type="match status" value="1"/>
</dbReference>
<dbReference type="KEGG" id="gba:J421_3800"/>
<dbReference type="EMBL" id="CP007128">
    <property type="protein sequence ID" value="AHG91337.1"/>
    <property type="molecule type" value="Genomic_DNA"/>
</dbReference>
<dbReference type="Proteomes" id="UP000019151">
    <property type="component" value="Chromosome"/>
</dbReference>
<accession>W0RLL4</accession>
<comment type="similarity">
    <text evidence="1">Belongs to the transglycosylase Slt family.</text>
</comment>
<dbReference type="InterPro" id="IPR023346">
    <property type="entry name" value="Lysozyme-like_dom_sf"/>
</dbReference>
<dbReference type="InterPro" id="IPR008258">
    <property type="entry name" value="Transglycosylase_SLT_dom_1"/>
</dbReference>
<organism evidence="5 6">
    <name type="scientific">Gemmatirosa kalamazoonensis</name>
    <dbReference type="NCBI Taxonomy" id="861299"/>
    <lineage>
        <taxon>Bacteria</taxon>
        <taxon>Pseudomonadati</taxon>
        <taxon>Gemmatimonadota</taxon>
        <taxon>Gemmatimonadia</taxon>
        <taxon>Gemmatimonadales</taxon>
        <taxon>Gemmatimonadaceae</taxon>
        <taxon>Gemmatirosa</taxon>
    </lineage>
</organism>
<evidence type="ECO:0000256" key="1">
    <source>
        <dbReference type="ARBA" id="ARBA00007734"/>
    </source>
</evidence>
<keyword evidence="6" id="KW-1185">Reference proteome</keyword>
<dbReference type="PANTHER" id="PTHR37423:SF2">
    <property type="entry name" value="MEMBRANE-BOUND LYTIC MUREIN TRANSGLYCOSYLASE C"/>
    <property type="match status" value="1"/>
</dbReference>
<dbReference type="GO" id="GO:0000270">
    <property type="term" value="P:peptidoglycan metabolic process"/>
    <property type="evidence" value="ECO:0007669"/>
    <property type="project" value="InterPro"/>
</dbReference>
<feature type="signal peptide" evidence="3">
    <location>
        <begin position="1"/>
        <end position="29"/>
    </location>
</feature>
<feature type="compositionally biased region" description="Low complexity" evidence="2">
    <location>
        <begin position="506"/>
        <end position="515"/>
    </location>
</feature>
<sequence>MAPLRAALVTRRRPAPLLGALLAATTACATAPHPVTAPTPAPTVRQADAGETFAGATPPTSDAKRAARPARAARNKAATDSVVPSHVHAPGVTFDLPVHDFESDERVRRYVSLFSGRDREDFTAQLERGTRYETMIRAKLRAAGVPEDMRYLALIESGYDPQATSRVQAVGMWQFMLGTARDVGLRVDWWVDERRDPVRSTDAAARNLRWLRSHFGSPFLAAAAYNGGETRVAKGLAQLAMDDSLRVSAARLDSMSQAIIAEMPNDTADAAEASTAVLQAPDDSAPIAPAPAEARSSADARFFALSSAGYLRSETKNYVPQLIAATLVAKEPARYGITVRSLPAYAYDSVRVPALTPLAAVASAADVSRAQLLELNPHLLRGLTPPGASTVVRVPVGRAAATARALDELPASERRAFRRLTTKKRESFDALSDRAGVPAAALLRRYNPGLDVVTHGKWKGRLVSGQPVRVPTRAVLDFSRDVPSYDDAPIAGLPMPAAPATRDTVAHVAHAAHAASGKKRDSTDDASAASPRKSTDRARAVATKAAKTAKAKEPNATGKKATPSKASPSKGSPSKASKSNPSKSNSSKSSTSKAGKA</sequence>
<keyword evidence="3" id="KW-0732">Signal</keyword>
<dbReference type="RefSeq" id="WP_025412787.1">
    <property type="nucleotide sequence ID" value="NZ_CP007128.1"/>
</dbReference>
<protein>
    <submittedName>
        <fullName evidence="5">Lytic transglycosylase catalytic</fullName>
    </submittedName>
</protein>
<dbReference type="InParanoid" id="W0RLL4"/>
<dbReference type="HOGENOM" id="CLU_456907_0_0_0"/>
<dbReference type="Pfam" id="PF01464">
    <property type="entry name" value="SLT"/>
    <property type="match status" value="1"/>
</dbReference>
<dbReference type="Gene3D" id="1.10.530.10">
    <property type="match status" value="1"/>
</dbReference>
<feature type="region of interest" description="Disordered" evidence="2">
    <location>
        <begin position="501"/>
        <end position="597"/>
    </location>
</feature>
<dbReference type="STRING" id="861299.J421_3800"/>
<dbReference type="InterPro" id="IPR000189">
    <property type="entry name" value="Transglyc_AS"/>
</dbReference>
<evidence type="ECO:0000256" key="2">
    <source>
        <dbReference type="SAM" id="MobiDB-lite"/>
    </source>
</evidence>
<feature type="chain" id="PRO_5004795144" evidence="3">
    <location>
        <begin position="30"/>
        <end position="597"/>
    </location>
</feature>
<evidence type="ECO:0000313" key="5">
    <source>
        <dbReference type="EMBL" id="AHG91337.1"/>
    </source>
</evidence>
<feature type="compositionally biased region" description="Low complexity" evidence="2">
    <location>
        <begin position="559"/>
        <end position="597"/>
    </location>
</feature>
<dbReference type="GO" id="GO:0008933">
    <property type="term" value="F:peptidoglycan lytic transglycosylase activity"/>
    <property type="evidence" value="ECO:0007669"/>
    <property type="project" value="InterPro"/>
</dbReference>
<dbReference type="CDD" id="cd16894">
    <property type="entry name" value="MltD-like"/>
    <property type="match status" value="1"/>
</dbReference>
<dbReference type="eggNOG" id="COG0741">
    <property type="taxonomic scope" value="Bacteria"/>
</dbReference>
<name>W0RLL4_9BACT</name>
<dbReference type="AlphaFoldDB" id="W0RLL4"/>
<dbReference type="PANTHER" id="PTHR37423">
    <property type="entry name" value="SOLUBLE LYTIC MUREIN TRANSGLYCOSYLASE-RELATED"/>
    <property type="match status" value="1"/>
</dbReference>
<evidence type="ECO:0000259" key="4">
    <source>
        <dbReference type="Pfam" id="PF01464"/>
    </source>
</evidence>
<evidence type="ECO:0000313" key="6">
    <source>
        <dbReference type="Proteomes" id="UP000019151"/>
    </source>
</evidence>
<dbReference type="PROSITE" id="PS00922">
    <property type="entry name" value="TRANSGLYCOSYLASE"/>
    <property type="match status" value="1"/>
</dbReference>
<dbReference type="PATRIC" id="fig|861299.3.peg.3854"/>
<evidence type="ECO:0000256" key="3">
    <source>
        <dbReference type="SAM" id="SignalP"/>
    </source>
</evidence>
<dbReference type="GO" id="GO:0016020">
    <property type="term" value="C:membrane"/>
    <property type="evidence" value="ECO:0007669"/>
    <property type="project" value="InterPro"/>
</dbReference>
<proteinExistence type="inferred from homology"/>
<gene>
    <name evidence="5" type="ORF">J421_3800</name>
</gene>
<feature type="domain" description="Transglycosylase SLT" evidence="4">
    <location>
        <begin position="136"/>
        <end position="236"/>
    </location>
</feature>
<dbReference type="PROSITE" id="PS51257">
    <property type="entry name" value="PROKAR_LIPOPROTEIN"/>
    <property type="match status" value="1"/>
</dbReference>